<feature type="domain" description="Cation/H(+) antiporter C-terminal" evidence="13">
    <location>
        <begin position="632"/>
        <end position="775"/>
    </location>
</feature>
<feature type="domain" description="Cation/H+ exchanger transmembrane" evidence="11">
    <location>
        <begin position="64"/>
        <end position="443"/>
    </location>
</feature>
<dbReference type="InterPro" id="IPR038770">
    <property type="entry name" value="Na+/solute_symporter_sf"/>
</dbReference>
<evidence type="ECO:0000256" key="7">
    <source>
        <dbReference type="ARBA" id="ARBA00023065"/>
    </source>
</evidence>
<keyword evidence="2" id="KW-0813">Transport</keyword>
<evidence type="ECO:0000256" key="5">
    <source>
        <dbReference type="ARBA" id="ARBA00022958"/>
    </source>
</evidence>
<evidence type="ECO:0000256" key="10">
    <source>
        <dbReference type="SAM" id="Phobius"/>
    </source>
</evidence>
<reference evidence="14 15" key="1">
    <citation type="journal article" date="2020" name="IScience">
        <title>Genome Sequencing of the Endangered Kingdonia uniflora (Circaeasteraceae, Ranunculales) Reveals Potential Mechanisms of Evolutionary Specialization.</title>
        <authorList>
            <person name="Sun Y."/>
            <person name="Deng T."/>
            <person name="Zhang A."/>
            <person name="Moore M.J."/>
            <person name="Landis J.B."/>
            <person name="Lin N."/>
            <person name="Zhang H."/>
            <person name="Zhang X."/>
            <person name="Huang J."/>
            <person name="Zhang X."/>
            <person name="Sun H."/>
            <person name="Wang H."/>
        </authorList>
    </citation>
    <scope>NUCLEOTIDE SEQUENCE [LARGE SCALE GENOMIC DNA]</scope>
    <source>
        <strain evidence="14">TB1705</strain>
        <tissue evidence="14">Leaf</tissue>
    </source>
</reference>
<keyword evidence="6 10" id="KW-1133">Transmembrane helix</keyword>
<comment type="caution">
    <text evidence="14">The sequence shown here is derived from an EMBL/GenBank/DDBJ whole genome shotgun (WGS) entry which is preliminary data.</text>
</comment>
<dbReference type="GO" id="GO:0012505">
    <property type="term" value="C:endomembrane system"/>
    <property type="evidence" value="ECO:0007669"/>
    <property type="project" value="TreeGrafter"/>
</dbReference>
<feature type="transmembrane region" description="Helical" evidence="10">
    <location>
        <begin position="425"/>
        <end position="447"/>
    </location>
</feature>
<dbReference type="InterPro" id="IPR057291">
    <property type="entry name" value="CHX17_2nd"/>
</dbReference>
<evidence type="ECO:0000259" key="13">
    <source>
        <dbReference type="Pfam" id="PF23259"/>
    </source>
</evidence>
<proteinExistence type="inferred from homology"/>
<dbReference type="GO" id="GO:0016020">
    <property type="term" value="C:membrane"/>
    <property type="evidence" value="ECO:0007669"/>
    <property type="project" value="UniProtKB-SubCell"/>
</dbReference>
<dbReference type="InterPro" id="IPR006153">
    <property type="entry name" value="Cation/H_exchanger_TM"/>
</dbReference>
<feature type="transmembrane region" description="Helical" evidence="10">
    <location>
        <begin position="332"/>
        <end position="348"/>
    </location>
</feature>
<evidence type="ECO:0000256" key="8">
    <source>
        <dbReference type="ARBA" id="ARBA00023136"/>
    </source>
</evidence>
<comment type="similarity">
    <text evidence="9">Belongs to the monovalent cation:proton antiporter 2 (CPA2) transporter (TC 2.A.37) family. CHX (TC 2.A.37.4) subfamily.</text>
</comment>
<evidence type="ECO:0000256" key="9">
    <source>
        <dbReference type="ARBA" id="ARBA00038341"/>
    </source>
</evidence>
<feature type="transmembrane region" description="Helical" evidence="10">
    <location>
        <begin position="360"/>
        <end position="381"/>
    </location>
</feature>
<dbReference type="InterPro" id="IPR050794">
    <property type="entry name" value="CPA2_transporter"/>
</dbReference>
<keyword evidence="8 10" id="KW-0472">Membrane</keyword>
<feature type="transmembrane region" description="Helical" evidence="10">
    <location>
        <begin position="76"/>
        <end position="93"/>
    </location>
</feature>
<evidence type="ECO:0000313" key="14">
    <source>
        <dbReference type="EMBL" id="KAF6174091.1"/>
    </source>
</evidence>
<evidence type="ECO:0000313" key="15">
    <source>
        <dbReference type="Proteomes" id="UP000541444"/>
    </source>
</evidence>
<feature type="transmembrane region" description="Helical" evidence="10">
    <location>
        <begin position="113"/>
        <end position="130"/>
    </location>
</feature>
<accession>A0A7J7P3S9</accession>
<organism evidence="14 15">
    <name type="scientific">Kingdonia uniflora</name>
    <dbReference type="NCBI Taxonomy" id="39325"/>
    <lineage>
        <taxon>Eukaryota</taxon>
        <taxon>Viridiplantae</taxon>
        <taxon>Streptophyta</taxon>
        <taxon>Embryophyta</taxon>
        <taxon>Tracheophyta</taxon>
        <taxon>Spermatophyta</taxon>
        <taxon>Magnoliopsida</taxon>
        <taxon>Ranunculales</taxon>
        <taxon>Circaeasteraceae</taxon>
        <taxon>Kingdonia</taxon>
    </lineage>
</organism>
<evidence type="ECO:0008006" key="16">
    <source>
        <dbReference type="Google" id="ProtNLM"/>
    </source>
</evidence>
<dbReference type="GO" id="GO:0006813">
    <property type="term" value="P:potassium ion transport"/>
    <property type="evidence" value="ECO:0007669"/>
    <property type="project" value="UniProtKB-KW"/>
</dbReference>
<evidence type="ECO:0000256" key="6">
    <source>
        <dbReference type="ARBA" id="ARBA00022989"/>
    </source>
</evidence>
<dbReference type="OrthoDB" id="1889525at2759"/>
<dbReference type="PANTHER" id="PTHR32468:SF164">
    <property type="entry name" value="OS05G0485000 PROTEIN"/>
    <property type="match status" value="1"/>
</dbReference>
<dbReference type="Pfam" id="PF00999">
    <property type="entry name" value="Na_H_Exchanger"/>
    <property type="match status" value="1"/>
</dbReference>
<sequence>METLISPTIKLASSFNLQSASRYYVCSKQDDVNSRGLWFGDDPLEFSMPLLLLQLSLISIITRAIYILLKPLGQPMIVSQIVGGIILGPSILGRSETFSKKMFPLKGRTLLETLSVFGFMFFLFLIGVKMDPTIIFKSGKRTIAIGFLGFFMPYSLGKFLALILNTTVSMDSDISSVLEYVASAQSMTAFPVIACFLAELKILNSELGRLATSSSIICDICSWSVTGITIISTMIARERSLLRLLYSAVSTALFFIIIMFLLRPAVLWVVRQTPEGKPIKEGYLFAIIVAVLVCGLIGEVIGLHALLGPFLLGLVIPDGPPLGAALEERLDSFVSQLLMPIFFTICGLKTDVFAIQKVKNVFLIQFIVLICFLGKIVGTILPPLYCRMPVRDAISLALIMNSKGIVELATYNIWRENSVLNDQTFSILVISVVIITGFVAPLVRILYDPSRRYLAYKRRTILHSRGNTELGILACVHNEENVPTIIKLLEASNPTKESTITVYVLHLVQLAGRASSLLVAHRPHDKSSSKSDHIIGAFRHYEQCSQSTVSLQTFTGISPFDTMHDDVCSLALEKRTSLIIVPFHKTWMAKGIVKSSPAIRNVNYNVLDKAPCSVGILVDRRQLGLLSSSVYSVAVLFFGGADDREALSYGGRMAENINTRLAVIRFSAPEGAPCGDARSRVLDNEIFNEFRLNTMQNDRVCYHEEVVTDGAGVMATIRSMEKAYDLVMVGRRHKQCALRSSLTKWNECVELGKIGDIFASQDFDGQSSVLVVQQQARVWGMIDPEHSP</sequence>
<dbReference type="EMBL" id="JACGCM010000304">
    <property type="protein sequence ID" value="KAF6174091.1"/>
    <property type="molecule type" value="Genomic_DNA"/>
</dbReference>
<feature type="transmembrane region" description="Helical" evidence="10">
    <location>
        <begin position="184"/>
        <end position="204"/>
    </location>
</feature>
<protein>
    <recommendedName>
        <fullName evidence="16">Cation/H+ exchanger domain-containing protein</fullName>
    </recommendedName>
</protein>
<evidence type="ECO:0000256" key="3">
    <source>
        <dbReference type="ARBA" id="ARBA00022538"/>
    </source>
</evidence>
<name>A0A7J7P3S9_9MAGN</name>
<keyword evidence="4 10" id="KW-0812">Transmembrane</keyword>
<keyword evidence="7" id="KW-0406">Ion transport</keyword>
<dbReference type="Gene3D" id="1.20.1530.20">
    <property type="match status" value="1"/>
</dbReference>
<dbReference type="GO" id="GO:0015297">
    <property type="term" value="F:antiporter activity"/>
    <property type="evidence" value="ECO:0007669"/>
    <property type="project" value="InterPro"/>
</dbReference>
<dbReference type="AlphaFoldDB" id="A0A7J7P3S9"/>
<dbReference type="GO" id="GO:1902600">
    <property type="term" value="P:proton transmembrane transport"/>
    <property type="evidence" value="ECO:0007669"/>
    <property type="project" value="InterPro"/>
</dbReference>
<keyword evidence="5" id="KW-0630">Potassium</keyword>
<feature type="transmembrane region" description="Helical" evidence="10">
    <location>
        <begin position="46"/>
        <end position="69"/>
    </location>
</feature>
<evidence type="ECO:0000259" key="11">
    <source>
        <dbReference type="Pfam" id="PF00999"/>
    </source>
</evidence>
<keyword evidence="15" id="KW-1185">Reference proteome</keyword>
<dbReference type="GO" id="GO:0006885">
    <property type="term" value="P:regulation of pH"/>
    <property type="evidence" value="ECO:0007669"/>
    <property type="project" value="TreeGrafter"/>
</dbReference>
<feature type="transmembrane region" description="Helical" evidence="10">
    <location>
        <begin position="142"/>
        <end position="164"/>
    </location>
</feature>
<dbReference type="Proteomes" id="UP000541444">
    <property type="component" value="Unassembled WGS sequence"/>
</dbReference>
<dbReference type="Pfam" id="PF23259">
    <property type="entry name" value="CHX17_C"/>
    <property type="match status" value="1"/>
</dbReference>
<evidence type="ECO:0000256" key="2">
    <source>
        <dbReference type="ARBA" id="ARBA00022448"/>
    </source>
</evidence>
<comment type="subcellular location">
    <subcellularLocation>
        <location evidence="1">Membrane</location>
        <topology evidence="1">Multi-pass membrane protein</topology>
    </subcellularLocation>
</comment>
<evidence type="ECO:0000256" key="4">
    <source>
        <dbReference type="ARBA" id="ARBA00022692"/>
    </source>
</evidence>
<feature type="transmembrane region" description="Helical" evidence="10">
    <location>
        <begin position="283"/>
        <end position="312"/>
    </location>
</feature>
<feature type="transmembrane region" description="Helical" evidence="10">
    <location>
        <begin position="216"/>
        <end position="235"/>
    </location>
</feature>
<dbReference type="PANTHER" id="PTHR32468">
    <property type="entry name" value="CATION/H + ANTIPORTER"/>
    <property type="match status" value="1"/>
</dbReference>
<keyword evidence="3" id="KW-0633">Potassium transport</keyword>
<gene>
    <name evidence="14" type="ORF">GIB67_020273</name>
</gene>
<dbReference type="InterPro" id="IPR057290">
    <property type="entry name" value="CHX17_C"/>
</dbReference>
<evidence type="ECO:0000259" key="12">
    <source>
        <dbReference type="Pfam" id="PF23256"/>
    </source>
</evidence>
<evidence type="ECO:0000256" key="1">
    <source>
        <dbReference type="ARBA" id="ARBA00004141"/>
    </source>
</evidence>
<feature type="transmembrane region" description="Helical" evidence="10">
    <location>
        <begin position="241"/>
        <end position="262"/>
    </location>
</feature>
<feature type="domain" description="Cation/H(+) antiporter central" evidence="12">
    <location>
        <begin position="500"/>
        <end position="622"/>
    </location>
</feature>
<dbReference type="Pfam" id="PF23256">
    <property type="entry name" value="CHX17_2nd"/>
    <property type="match status" value="1"/>
</dbReference>